<evidence type="ECO:0000259" key="1">
    <source>
        <dbReference type="Pfam" id="PF12680"/>
    </source>
</evidence>
<reference evidence="2 3" key="1">
    <citation type="submission" date="2022-03" db="EMBL/GenBank/DDBJ databases">
        <authorList>
            <person name="Jo J.-H."/>
            <person name="Im W.-T."/>
        </authorList>
    </citation>
    <scope>NUCLEOTIDE SEQUENCE [LARGE SCALE GENOMIC DNA]</scope>
    <source>
        <strain evidence="2 3">SM33</strain>
    </source>
</reference>
<dbReference type="EMBL" id="JAKZHW010000002">
    <property type="protein sequence ID" value="MCH8616965.1"/>
    <property type="molecule type" value="Genomic_DNA"/>
</dbReference>
<gene>
    <name evidence="2" type="ORF">LZ016_12765</name>
</gene>
<proteinExistence type="predicted"/>
<dbReference type="SUPFAM" id="SSF54427">
    <property type="entry name" value="NTF2-like"/>
    <property type="match status" value="1"/>
</dbReference>
<comment type="caution">
    <text evidence="2">The sequence shown here is derived from an EMBL/GenBank/DDBJ whole genome shotgun (WGS) entry which is preliminary data.</text>
</comment>
<accession>A0ABS9VPQ7</accession>
<dbReference type="Proteomes" id="UP001203058">
    <property type="component" value="Unassembled WGS sequence"/>
</dbReference>
<sequence>MPNDDVPLAKLELAYRNWRESKGGNFEEVLDLFDDQIEMHSVLEEPKLNHELARVQRSRDDTRNYFRELLDNWEMIDFPQEKIVADGDTVVWIGRCHWKNKHDQSELNTPKIDVWTFRNGKAVRFFEMFDSLGFARAASLL</sequence>
<name>A0ABS9VPQ7_9SPHN</name>
<feature type="domain" description="SnoaL-like" evidence="1">
    <location>
        <begin position="23"/>
        <end position="124"/>
    </location>
</feature>
<dbReference type="InterPro" id="IPR032710">
    <property type="entry name" value="NTF2-like_dom_sf"/>
</dbReference>
<evidence type="ECO:0000313" key="3">
    <source>
        <dbReference type="Proteomes" id="UP001203058"/>
    </source>
</evidence>
<dbReference type="PANTHER" id="PTHR41252">
    <property type="entry name" value="BLR2505 PROTEIN"/>
    <property type="match status" value="1"/>
</dbReference>
<protein>
    <submittedName>
        <fullName evidence="2">Nuclear transport factor 2 family protein</fullName>
    </submittedName>
</protein>
<evidence type="ECO:0000313" key="2">
    <source>
        <dbReference type="EMBL" id="MCH8616965.1"/>
    </source>
</evidence>
<dbReference type="InterPro" id="IPR037401">
    <property type="entry name" value="SnoaL-like"/>
</dbReference>
<organism evidence="2 3">
    <name type="scientific">Sphingomonas telluris</name>
    <dbReference type="NCBI Taxonomy" id="2907998"/>
    <lineage>
        <taxon>Bacteria</taxon>
        <taxon>Pseudomonadati</taxon>
        <taxon>Pseudomonadota</taxon>
        <taxon>Alphaproteobacteria</taxon>
        <taxon>Sphingomonadales</taxon>
        <taxon>Sphingomonadaceae</taxon>
        <taxon>Sphingomonas</taxon>
    </lineage>
</organism>
<keyword evidence="3" id="KW-1185">Reference proteome</keyword>
<dbReference type="RefSeq" id="WP_241447843.1">
    <property type="nucleotide sequence ID" value="NZ_JAKZHW010000002.1"/>
</dbReference>
<dbReference type="Pfam" id="PF12680">
    <property type="entry name" value="SnoaL_2"/>
    <property type="match status" value="1"/>
</dbReference>
<dbReference type="PANTHER" id="PTHR41252:SF1">
    <property type="entry name" value="BLR2505 PROTEIN"/>
    <property type="match status" value="1"/>
</dbReference>
<dbReference type="Gene3D" id="3.10.450.50">
    <property type="match status" value="1"/>
</dbReference>